<gene>
    <name evidence="2" type="ORF">DRZ78_03080</name>
</gene>
<dbReference type="EMBL" id="QMPY01000098">
    <property type="protein sequence ID" value="RLE07387.1"/>
    <property type="molecule type" value="Genomic_DNA"/>
</dbReference>
<dbReference type="Pfam" id="PF08291">
    <property type="entry name" value="Peptidase_M15_3"/>
    <property type="match status" value="1"/>
</dbReference>
<dbReference type="SUPFAM" id="SSF55166">
    <property type="entry name" value="Hedgehog/DD-peptidase"/>
    <property type="match status" value="1"/>
</dbReference>
<sequence length="125" mass="14669">MVRENDIWISQHFRLLEFEDHRTREVKIDPRIVVFLEYLRTVLGRPIFVTSGYRTPETNREIGGAWDSRHMLGRAVDFTVDVKDLAKVGEMCRKIGFTGVEVDLDRNYIHAEIGKEFFVIKGDRK</sequence>
<dbReference type="AlphaFoldDB" id="A0A662D0T5"/>
<evidence type="ECO:0000313" key="2">
    <source>
        <dbReference type="EMBL" id="RLE07387.1"/>
    </source>
</evidence>
<feature type="domain" description="Peptidase M15A C-terminal" evidence="1">
    <location>
        <begin position="30"/>
        <end position="111"/>
    </location>
</feature>
<accession>A0A662D0T5</accession>
<name>A0A662D0T5_UNCAE</name>
<protein>
    <submittedName>
        <fullName evidence="2">Peptidase M15</fullName>
    </submittedName>
</protein>
<evidence type="ECO:0000259" key="1">
    <source>
        <dbReference type="Pfam" id="PF08291"/>
    </source>
</evidence>
<dbReference type="Gene3D" id="3.30.1380.10">
    <property type="match status" value="1"/>
</dbReference>
<organism evidence="2 3">
    <name type="scientific">Aerophobetes bacterium</name>
    <dbReference type="NCBI Taxonomy" id="2030807"/>
    <lineage>
        <taxon>Bacteria</taxon>
        <taxon>Candidatus Aerophobota</taxon>
    </lineage>
</organism>
<proteinExistence type="predicted"/>
<dbReference type="InterPro" id="IPR013230">
    <property type="entry name" value="Peptidase_M15A_C"/>
</dbReference>
<comment type="caution">
    <text evidence="2">The sequence shown here is derived from an EMBL/GenBank/DDBJ whole genome shotgun (WGS) entry which is preliminary data.</text>
</comment>
<dbReference type="Proteomes" id="UP000277457">
    <property type="component" value="Unassembled WGS sequence"/>
</dbReference>
<dbReference type="InterPro" id="IPR009045">
    <property type="entry name" value="Zn_M74/Hedgehog-like"/>
</dbReference>
<evidence type="ECO:0000313" key="3">
    <source>
        <dbReference type="Proteomes" id="UP000277457"/>
    </source>
</evidence>
<reference evidence="2 3" key="1">
    <citation type="submission" date="2018-06" db="EMBL/GenBank/DDBJ databases">
        <title>Extensive metabolic versatility and redundancy in microbially diverse, dynamic hydrothermal sediments.</title>
        <authorList>
            <person name="Dombrowski N."/>
            <person name="Teske A."/>
            <person name="Baker B.J."/>
        </authorList>
    </citation>
    <scope>NUCLEOTIDE SEQUENCE [LARGE SCALE GENOMIC DNA]</scope>
    <source>
        <strain evidence="2">B7_G13</strain>
    </source>
</reference>